<accession>A0A9W8E904</accession>
<evidence type="ECO:0000256" key="2">
    <source>
        <dbReference type="ARBA" id="ARBA00009780"/>
    </source>
</evidence>
<dbReference type="InterPro" id="IPR008901">
    <property type="entry name" value="ACER"/>
</dbReference>
<feature type="binding site" evidence="7">
    <location>
        <position position="22"/>
    </location>
    <ligand>
        <name>Ca(2+)</name>
        <dbReference type="ChEBI" id="CHEBI:29108"/>
    </ligand>
</feature>
<evidence type="ECO:0000256" key="8">
    <source>
        <dbReference type="PIRSR" id="PIRSR608901-2"/>
    </source>
</evidence>
<dbReference type="GO" id="GO:0016811">
    <property type="term" value="F:hydrolase activity, acting on carbon-nitrogen (but not peptide) bonds, in linear amides"/>
    <property type="evidence" value="ECO:0007669"/>
    <property type="project" value="InterPro"/>
</dbReference>
<dbReference type="EMBL" id="JANBQB010000332">
    <property type="protein sequence ID" value="KAJ1977639.1"/>
    <property type="molecule type" value="Genomic_DNA"/>
</dbReference>
<name>A0A9W8E904_9FUNG</name>
<comment type="similarity">
    <text evidence="2">Belongs to the alkaline ceramidase family.</text>
</comment>
<reference evidence="10" key="1">
    <citation type="submission" date="2022-07" db="EMBL/GenBank/DDBJ databases">
        <title>Phylogenomic reconstructions and comparative analyses of Kickxellomycotina fungi.</title>
        <authorList>
            <person name="Reynolds N.K."/>
            <person name="Stajich J.E."/>
            <person name="Barry K."/>
            <person name="Grigoriev I.V."/>
            <person name="Crous P."/>
            <person name="Smith M.E."/>
        </authorList>
    </citation>
    <scope>NUCLEOTIDE SEQUENCE</scope>
    <source>
        <strain evidence="10">RSA 567</strain>
    </source>
</reference>
<evidence type="ECO:0000256" key="6">
    <source>
        <dbReference type="ARBA" id="ARBA00023136"/>
    </source>
</evidence>
<evidence type="ECO:0000256" key="1">
    <source>
        <dbReference type="ARBA" id="ARBA00004141"/>
    </source>
</evidence>
<keyword evidence="4" id="KW-0378">Hydrolase</keyword>
<gene>
    <name evidence="10" type="ORF">H4R34_003501</name>
</gene>
<evidence type="ECO:0000313" key="11">
    <source>
        <dbReference type="Proteomes" id="UP001151582"/>
    </source>
</evidence>
<dbReference type="PANTHER" id="PTHR46187:SF3">
    <property type="entry name" value="ALKALINE CERAMIDASE 3"/>
    <property type="match status" value="1"/>
</dbReference>
<feature type="binding site" evidence="8">
    <location>
        <position position="215"/>
    </location>
    <ligand>
        <name>Zn(2+)</name>
        <dbReference type="ChEBI" id="CHEBI:29105"/>
        <note>catalytic</note>
    </ligand>
</feature>
<dbReference type="GO" id="GO:0046513">
    <property type="term" value="P:ceramide biosynthetic process"/>
    <property type="evidence" value="ECO:0007669"/>
    <property type="project" value="TreeGrafter"/>
</dbReference>
<evidence type="ECO:0000313" key="10">
    <source>
        <dbReference type="EMBL" id="KAJ1977639.1"/>
    </source>
</evidence>
<dbReference type="AlphaFoldDB" id="A0A9W8E904"/>
<feature type="transmembrane region" description="Helical" evidence="9">
    <location>
        <begin position="216"/>
        <end position="235"/>
    </location>
</feature>
<feature type="transmembrane region" description="Helical" evidence="9">
    <location>
        <begin position="175"/>
        <end position="196"/>
    </location>
</feature>
<keyword evidence="7" id="KW-0479">Metal-binding</keyword>
<comment type="caution">
    <text evidence="10">The sequence shown here is derived from an EMBL/GenBank/DDBJ whole genome shotgun (WGS) entry which is preliminary data.</text>
</comment>
<evidence type="ECO:0000256" key="4">
    <source>
        <dbReference type="ARBA" id="ARBA00022801"/>
    </source>
</evidence>
<evidence type="ECO:0000256" key="7">
    <source>
        <dbReference type="PIRSR" id="PIRSR608901-1"/>
    </source>
</evidence>
<keyword evidence="6 9" id="KW-0472">Membrane</keyword>
<feature type="transmembrane region" description="Helical" evidence="9">
    <location>
        <begin position="32"/>
        <end position="49"/>
    </location>
</feature>
<keyword evidence="11" id="KW-1185">Reference proteome</keyword>
<feature type="binding site" evidence="8">
    <location>
        <position position="78"/>
    </location>
    <ligand>
        <name>Zn(2+)</name>
        <dbReference type="ChEBI" id="CHEBI:29105"/>
        <note>catalytic</note>
    </ligand>
</feature>
<protein>
    <recommendedName>
        <fullName evidence="12">Ceramidase</fullName>
    </recommendedName>
</protein>
<feature type="transmembrane region" description="Helical" evidence="9">
    <location>
        <begin position="93"/>
        <end position="111"/>
    </location>
</feature>
<dbReference type="OrthoDB" id="187171at2759"/>
<feature type="binding site" evidence="8">
    <location>
        <position position="219"/>
    </location>
    <ligand>
        <name>Zn(2+)</name>
        <dbReference type="ChEBI" id="CHEBI:29105"/>
        <note>catalytic</note>
    </ligand>
</feature>
<keyword evidence="5 9" id="KW-1133">Transmembrane helix</keyword>
<dbReference type="GO" id="GO:0046872">
    <property type="term" value="F:metal ion binding"/>
    <property type="evidence" value="ECO:0007669"/>
    <property type="project" value="UniProtKB-KW"/>
</dbReference>
<keyword evidence="3 9" id="KW-0812">Transmembrane</keyword>
<comment type="subcellular location">
    <subcellularLocation>
        <location evidence="1">Membrane</location>
        <topology evidence="1">Multi-pass membrane protein</topology>
    </subcellularLocation>
</comment>
<comment type="cofactor">
    <cofactor evidence="8">
        <name>Zn(2+)</name>
        <dbReference type="ChEBI" id="CHEBI:29105"/>
    </cofactor>
</comment>
<feature type="binding site" evidence="7">
    <location>
        <position position="31"/>
    </location>
    <ligand>
        <name>Ca(2+)</name>
        <dbReference type="ChEBI" id="CHEBI:29108"/>
    </ligand>
</feature>
<feature type="transmembrane region" description="Helical" evidence="9">
    <location>
        <begin position="118"/>
        <end position="138"/>
    </location>
</feature>
<keyword evidence="8" id="KW-0862">Zinc</keyword>
<feature type="transmembrane region" description="Helical" evidence="9">
    <location>
        <begin position="144"/>
        <end position="163"/>
    </location>
</feature>
<feature type="transmembrane region" description="Helical" evidence="9">
    <location>
        <begin position="61"/>
        <end position="81"/>
    </location>
</feature>
<dbReference type="GO" id="GO:0005789">
    <property type="term" value="C:endoplasmic reticulum membrane"/>
    <property type="evidence" value="ECO:0007669"/>
    <property type="project" value="TreeGrafter"/>
</dbReference>
<keyword evidence="7" id="KW-0106">Calcium</keyword>
<feature type="binding site" evidence="7">
    <location>
        <position position="18"/>
    </location>
    <ligand>
        <name>Ca(2+)</name>
        <dbReference type="ChEBI" id="CHEBI:29108"/>
    </ligand>
</feature>
<feature type="binding site" evidence="7">
    <location>
        <position position="17"/>
    </location>
    <ligand>
        <name>Ca(2+)</name>
        <dbReference type="ChEBI" id="CHEBI:29108"/>
    </ligand>
</feature>
<evidence type="ECO:0000256" key="9">
    <source>
        <dbReference type="SAM" id="Phobius"/>
    </source>
</evidence>
<dbReference type="Proteomes" id="UP001151582">
    <property type="component" value="Unassembled WGS sequence"/>
</dbReference>
<evidence type="ECO:0000256" key="3">
    <source>
        <dbReference type="ARBA" id="ARBA00022692"/>
    </source>
</evidence>
<dbReference type="GO" id="GO:0046514">
    <property type="term" value="P:ceramide catabolic process"/>
    <property type="evidence" value="ECO:0007669"/>
    <property type="project" value="TreeGrafter"/>
</dbReference>
<dbReference type="PANTHER" id="PTHR46187">
    <property type="entry name" value="ALKALINE CERAMIDASE 3"/>
    <property type="match status" value="1"/>
</dbReference>
<dbReference type="Pfam" id="PF05875">
    <property type="entry name" value="Ceramidase"/>
    <property type="match status" value="1"/>
</dbReference>
<proteinExistence type="inferred from homology"/>
<organism evidence="10 11">
    <name type="scientific">Dimargaris verticillata</name>
    <dbReference type="NCBI Taxonomy" id="2761393"/>
    <lineage>
        <taxon>Eukaryota</taxon>
        <taxon>Fungi</taxon>
        <taxon>Fungi incertae sedis</taxon>
        <taxon>Zoopagomycota</taxon>
        <taxon>Kickxellomycotina</taxon>
        <taxon>Dimargaritomycetes</taxon>
        <taxon>Dimargaritales</taxon>
        <taxon>Dimargaritaceae</taxon>
        <taxon>Dimargaris</taxon>
    </lineage>
</organism>
<sequence length="279" mass="31980">MQPEALPYWHPHTASVDWCEDNYAVSPYVVEFYNTLSSLAMVFFGEYGARTAVVSNDPRLLRVFRLITVVGIGSVLFHATLKHTTQMMDELPMVWVMAYSTCCILQVAYGVTHRGLPWLFGLASILATVAVTATSGLVQFVTFHVIYETIQFTCIALVIHLYRQRRARFPQATRLVVRGLLLFVLACTCWGLDTYLCQMVNGKHLSWIPLNVQLHAWWHVFVSLAFYYMSTFLVFDTQLRSNYRPYIRYHYYILPVVVLGPPPRDALATENRKSPPALE</sequence>
<feature type="binding site" evidence="7">
    <location>
        <position position="20"/>
    </location>
    <ligand>
        <name>Ca(2+)</name>
        <dbReference type="ChEBI" id="CHEBI:29108"/>
    </ligand>
</feature>
<evidence type="ECO:0000256" key="5">
    <source>
        <dbReference type="ARBA" id="ARBA00022989"/>
    </source>
</evidence>
<evidence type="ECO:0008006" key="12">
    <source>
        <dbReference type="Google" id="ProtNLM"/>
    </source>
</evidence>